<accession>X1EI91</accession>
<evidence type="ECO:0000313" key="1">
    <source>
        <dbReference type="EMBL" id="GAH32332.1"/>
    </source>
</evidence>
<dbReference type="EMBL" id="BARU01014346">
    <property type="protein sequence ID" value="GAH32332.1"/>
    <property type="molecule type" value="Genomic_DNA"/>
</dbReference>
<proteinExistence type="predicted"/>
<gene>
    <name evidence="1" type="ORF">S03H2_25375</name>
</gene>
<protein>
    <submittedName>
        <fullName evidence="1">Uncharacterized protein</fullName>
    </submittedName>
</protein>
<comment type="caution">
    <text evidence="1">The sequence shown here is derived from an EMBL/GenBank/DDBJ whole genome shotgun (WGS) entry which is preliminary data.</text>
</comment>
<name>X1EI91_9ZZZZ</name>
<feature type="non-terminal residue" evidence="1">
    <location>
        <position position="1"/>
    </location>
</feature>
<organism evidence="1">
    <name type="scientific">marine sediment metagenome</name>
    <dbReference type="NCBI Taxonomy" id="412755"/>
    <lineage>
        <taxon>unclassified sequences</taxon>
        <taxon>metagenomes</taxon>
        <taxon>ecological metagenomes</taxon>
    </lineage>
</organism>
<dbReference type="AlphaFoldDB" id="X1EI91"/>
<reference evidence="1" key="1">
    <citation type="journal article" date="2014" name="Front. Microbiol.">
        <title>High frequency of phylogenetically diverse reductive dehalogenase-homologous genes in deep subseafloor sedimentary metagenomes.</title>
        <authorList>
            <person name="Kawai M."/>
            <person name="Futagami T."/>
            <person name="Toyoda A."/>
            <person name="Takaki Y."/>
            <person name="Nishi S."/>
            <person name="Hori S."/>
            <person name="Arai W."/>
            <person name="Tsubouchi T."/>
            <person name="Morono Y."/>
            <person name="Uchiyama I."/>
            <person name="Ito T."/>
            <person name="Fujiyama A."/>
            <person name="Inagaki F."/>
            <person name="Takami H."/>
        </authorList>
    </citation>
    <scope>NUCLEOTIDE SEQUENCE</scope>
    <source>
        <strain evidence="1">Expedition CK06-06</strain>
    </source>
</reference>
<sequence>IHASGAAVPRELPRVFNFGRSYDWRLFSRQLPRGDMVLYMGYLRYPRGTVNGVLRRGCDAVVVCVDPGETNERKTHIRGCWKNYDTVIDLPDYPIRVLPSSGVVQTPQWYSLMAEMLAAQRAKPAAKPPR</sequence>